<evidence type="ECO:0008006" key="3">
    <source>
        <dbReference type="Google" id="ProtNLM"/>
    </source>
</evidence>
<dbReference type="OrthoDB" id="249225at2"/>
<keyword evidence="2" id="KW-1185">Reference proteome</keyword>
<comment type="caution">
    <text evidence="1">The sequence shown here is derived from an EMBL/GenBank/DDBJ whole genome shotgun (WGS) entry which is preliminary data.</text>
</comment>
<dbReference type="AlphaFoldDB" id="A0A4R6R7K8"/>
<name>A0A4R6R7K8_9HYPH</name>
<protein>
    <recommendedName>
        <fullName evidence="3">Serine aminopeptidase S33 family</fullName>
    </recommendedName>
</protein>
<gene>
    <name evidence="1" type="ORF">EDD54_4417</name>
</gene>
<sequence length="575" mass="58380">MNLTDQILSGAPRPGPSGTVGRPVAFAGCAGLYHPAPGATAVLMVGTWGYEAFCQARARRILAERLAAAGYPVLRYDHPGTGDSLDDGAADLAGWSAALAAARVRLEELSGAERIVVVAEGVGAALVLAGLDPDAPWLAGFAALAPVVSGRTHLREIQALGAMVGGTLPDAVAVAGFRLPPGVAADLGRIDLRSAEFHVPAAFVAARPARNTEEALAGRLHTPSGPAELVAYADYEASVGDPTRAEPPRATHDALLSWLAAAVPAGHARPRPVAAAPASDELVGPGFVEVGVRFAEAGRLYGVLTSPAARAARTAVVIANAGRDPHVGWARFGVDLARGLAAHGVAALRVDLSAVGEGLPPAGAEDAELLYSVIHQDDVVAAADFLVGEGFGDLVLTGRCSGAYAVLHAAPRIAAARAVVPVNILRLVWDPRESVAAAIAGDVRPIGAVAKQALDPRIVLRILKGEVDPRNLLRRLAGRVAARLPAARAAERARRRAARDLVAGLAARGTTVAFVSGKTDGGVGLIEDAFGPGGAELSAFSGASLRLVADTDHNLTPAAARASVAGILAAIAGAS</sequence>
<dbReference type="RefSeq" id="WP_126540718.1">
    <property type="nucleotide sequence ID" value="NZ_BSPM01000002.1"/>
</dbReference>
<dbReference type="Proteomes" id="UP000294547">
    <property type="component" value="Unassembled WGS sequence"/>
</dbReference>
<dbReference type="EMBL" id="SNXY01000012">
    <property type="protein sequence ID" value="TDP81547.1"/>
    <property type="molecule type" value="Genomic_DNA"/>
</dbReference>
<dbReference type="SUPFAM" id="SSF53474">
    <property type="entry name" value="alpha/beta-Hydrolases"/>
    <property type="match status" value="2"/>
</dbReference>
<reference evidence="1 2" key="1">
    <citation type="submission" date="2019-03" db="EMBL/GenBank/DDBJ databases">
        <title>Genomic Encyclopedia of Type Strains, Phase IV (KMG-IV): sequencing the most valuable type-strain genomes for metagenomic binning, comparative biology and taxonomic classification.</title>
        <authorList>
            <person name="Goeker M."/>
        </authorList>
    </citation>
    <scope>NUCLEOTIDE SEQUENCE [LARGE SCALE GENOMIC DNA]</scope>
    <source>
        <strain evidence="1 2">DSM 102969</strain>
    </source>
</reference>
<dbReference type="InterPro" id="IPR029058">
    <property type="entry name" value="AB_hydrolase_fold"/>
</dbReference>
<dbReference type="Gene3D" id="3.40.50.1820">
    <property type="entry name" value="alpha/beta hydrolase"/>
    <property type="match status" value="2"/>
</dbReference>
<proteinExistence type="predicted"/>
<accession>A0A4R6R7K8</accession>
<organism evidence="1 2">
    <name type="scientific">Oharaeibacter diazotrophicus</name>
    <dbReference type="NCBI Taxonomy" id="1920512"/>
    <lineage>
        <taxon>Bacteria</taxon>
        <taxon>Pseudomonadati</taxon>
        <taxon>Pseudomonadota</taxon>
        <taxon>Alphaproteobacteria</taxon>
        <taxon>Hyphomicrobiales</taxon>
        <taxon>Pleomorphomonadaceae</taxon>
        <taxon>Oharaeibacter</taxon>
    </lineage>
</organism>
<evidence type="ECO:0000313" key="1">
    <source>
        <dbReference type="EMBL" id="TDP81547.1"/>
    </source>
</evidence>
<evidence type="ECO:0000313" key="2">
    <source>
        <dbReference type="Proteomes" id="UP000294547"/>
    </source>
</evidence>